<dbReference type="EMBL" id="JAGIXG020000055">
    <property type="protein sequence ID" value="KAI6778951.1"/>
    <property type="molecule type" value="Genomic_DNA"/>
</dbReference>
<proteinExistence type="inferred from homology"/>
<dbReference type="PANTHER" id="PTHR40260:SF2">
    <property type="entry name" value="BLR8190 PROTEIN"/>
    <property type="match status" value="1"/>
</dbReference>
<dbReference type="InterPro" id="IPR009799">
    <property type="entry name" value="EthD_dom"/>
</dbReference>
<dbReference type="PANTHER" id="PTHR40260">
    <property type="entry name" value="BLR8190 PROTEIN"/>
    <property type="match status" value="1"/>
</dbReference>
<comment type="similarity">
    <text evidence="1">Belongs to the tpcK family.</text>
</comment>
<dbReference type="GeneID" id="75829103"/>
<dbReference type="SUPFAM" id="SSF54909">
    <property type="entry name" value="Dimeric alpha+beta barrel"/>
    <property type="match status" value="1"/>
</dbReference>
<dbReference type="GO" id="GO:0016491">
    <property type="term" value="F:oxidoreductase activity"/>
    <property type="evidence" value="ECO:0007669"/>
    <property type="project" value="InterPro"/>
</dbReference>
<dbReference type="Gene3D" id="3.30.70.100">
    <property type="match status" value="1"/>
</dbReference>
<dbReference type="NCBIfam" id="TIGR02118">
    <property type="entry name" value="EthD family reductase"/>
    <property type="match status" value="1"/>
</dbReference>
<organism evidence="2 3">
    <name type="scientific">Emericellopsis cladophorae</name>
    <dbReference type="NCBI Taxonomy" id="2686198"/>
    <lineage>
        <taxon>Eukaryota</taxon>
        <taxon>Fungi</taxon>
        <taxon>Dikarya</taxon>
        <taxon>Ascomycota</taxon>
        <taxon>Pezizomycotina</taxon>
        <taxon>Sordariomycetes</taxon>
        <taxon>Hypocreomycetidae</taxon>
        <taxon>Hypocreales</taxon>
        <taxon>Bionectriaceae</taxon>
        <taxon>Emericellopsis</taxon>
    </lineage>
</organism>
<keyword evidence="3" id="KW-1185">Reference proteome</keyword>
<evidence type="ECO:0000313" key="2">
    <source>
        <dbReference type="EMBL" id="KAI6778951.1"/>
    </source>
</evidence>
<dbReference type="RefSeq" id="XP_051359807.1">
    <property type="nucleotide sequence ID" value="XM_051509120.1"/>
</dbReference>
<dbReference type="AlphaFoldDB" id="A0A9P9XWF6"/>
<sequence>MAQVLIVYPSGPSFDLDYYLKKHMPLVSETWTSHGLLSWDVLTFQADAPYQVQATLYWESLEAFEKAAGQEGTAKIFADIPNYTTAQAVILKGKVVGKKSD</sequence>
<dbReference type="OrthoDB" id="4892971at2759"/>
<evidence type="ECO:0000256" key="1">
    <source>
        <dbReference type="ARBA" id="ARBA00005986"/>
    </source>
</evidence>
<reference evidence="2" key="1">
    <citation type="journal article" date="2021" name="J Fungi (Basel)">
        <title>Genomic and Metabolomic Analyses of the Marine Fungus Emericellopsis cladophorae: Insights into Saltwater Adaptability Mechanisms and Its Biosynthetic Potential.</title>
        <authorList>
            <person name="Goncalves M.F.M."/>
            <person name="Hilario S."/>
            <person name="Van de Peer Y."/>
            <person name="Esteves A.C."/>
            <person name="Alves A."/>
        </authorList>
    </citation>
    <scope>NUCLEOTIDE SEQUENCE</scope>
    <source>
        <strain evidence="2">MUM 19.33</strain>
    </source>
</reference>
<dbReference type="Proteomes" id="UP001055219">
    <property type="component" value="Unassembled WGS sequence"/>
</dbReference>
<protein>
    <recommendedName>
        <fullName evidence="4">EthD domain-containing protein</fullName>
    </recommendedName>
</protein>
<evidence type="ECO:0000313" key="3">
    <source>
        <dbReference type="Proteomes" id="UP001055219"/>
    </source>
</evidence>
<evidence type="ECO:0008006" key="4">
    <source>
        <dbReference type="Google" id="ProtNLM"/>
    </source>
</evidence>
<accession>A0A9P9XWF6</accession>
<reference evidence="2" key="2">
    <citation type="submission" date="2022-07" db="EMBL/GenBank/DDBJ databases">
        <authorList>
            <person name="Goncalves M.F.M."/>
            <person name="Hilario S."/>
            <person name="Van De Peer Y."/>
            <person name="Esteves A.C."/>
            <person name="Alves A."/>
        </authorList>
    </citation>
    <scope>NUCLEOTIDE SEQUENCE</scope>
    <source>
        <strain evidence="2">MUM 19.33</strain>
    </source>
</reference>
<comment type="caution">
    <text evidence="2">The sequence shown here is derived from an EMBL/GenBank/DDBJ whole genome shotgun (WGS) entry which is preliminary data.</text>
</comment>
<gene>
    <name evidence="2" type="ORF">J7T54_002593</name>
</gene>
<dbReference type="InterPro" id="IPR011008">
    <property type="entry name" value="Dimeric_a/b-barrel"/>
</dbReference>
<name>A0A9P9XWF6_9HYPO</name>